<sequence length="282" mass="31590">MAFQPQELTPTRSMRHFYGAELRRCRIAADLSLVKLADVVASSKSTLARVETAQLMIPPGLSEALDAAFGTDGHFVRLYALARNEVHPDQYRRHMDFEHRARVIEHYATQVVPGLVQTEAYMRALFALSPRNTPEVIEEKVAARLGRQERLRSANPPRFAAILEETVLHRPVGGPQVMREQLAALLPLMHTENTLVQVAPVGHDAHILMYAPLVLMRLPDGMTAAWEEGRYTGRLSEDAEEVEQLRGFYDALRATALSPQDSAAVIQRAMEEYEPCDPPEST</sequence>
<dbReference type="Proteomes" id="UP000477722">
    <property type="component" value="Unassembled WGS sequence"/>
</dbReference>
<dbReference type="CDD" id="cd00093">
    <property type="entry name" value="HTH_XRE"/>
    <property type="match status" value="1"/>
</dbReference>
<dbReference type="AlphaFoldDB" id="A0A6G4X398"/>
<dbReference type="InterPro" id="IPR001387">
    <property type="entry name" value="Cro/C1-type_HTH"/>
</dbReference>
<dbReference type="EMBL" id="JAAKZZ010000385">
    <property type="protein sequence ID" value="NGO72009.1"/>
    <property type="molecule type" value="Genomic_DNA"/>
</dbReference>
<evidence type="ECO:0000313" key="2">
    <source>
        <dbReference type="EMBL" id="NGO72009.1"/>
    </source>
</evidence>
<organism evidence="2 3">
    <name type="scientific">Streptomyces boncukensis</name>
    <dbReference type="NCBI Taxonomy" id="2711219"/>
    <lineage>
        <taxon>Bacteria</taxon>
        <taxon>Bacillati</taxon>
        <taxon>Actinomycetota</taxon>
        <taxon>Actinomycetes</taxon>
        <taxon>Kitasatosporales</taxon>
        <taxon>Streptomycetaceae</taxon>
        <taxon>Streptomyces</taxon>
    </lineage>
</organism>
<dbReference type="Pfam" id="PF13560">
    <property type="entry name" value="HTH_31"/>
    <property type="match status" value="1"/>
</dbReference>
<dbReference type="RefSeq" id="WP_165301681.1">
    <property type="nucleotide sequence ID" value="NZ_JAAKZZ010000385.1"/>
</dbReference>
<reference evidence="2 3" key="1">
    <citation type="submission" date="2020-02" db="EMBL/GenBank/DDBJ databases">
        <title>Whole-genome analyses of novel actinobacteria.</title>
        <authorList>
            <person name="Sahin N."/>
            <person name="Tatar D."/>
        </authorList>
    </citation>
    <scope>NUCLEOTIDE SEQUENCE [LARGE SCALE GENOMIC DNA]</scope>
    <source>
        <strain evidence="2 3">SB3404</strain>
    </source>
</reference>
<keyword evidence="3" id="KW-1185">Reference proteome</keyword>
<dbReference type="InterPro" id="IPR010982">
    <property type="entry name" value="Lambda_DNA-bd_dom_sf"/>
</dbReference>
<dbReference type="SMART" id="SM00530">
    <property type="entry name" value="HTH_XRE"/>
    <property type="match status" value="1"/>
</dbReference>
<evidence type="ECO:0000313" key="3">
    <source>
        <dbReference type="Proteomes" id="UP000477722"/>
    </source>
</evidence>
<accession>A0A6G4X398</accession>
<dbReference type="Pfam" id="PF19054">
    <property type="entry name" value="DUF5753"/>
    <property type="match status" value="1"/>
</dbReference>
<dbReference type="GO" id="GO:0003677">
    <property type="term" value="F:DNA binding"/>
    <property type="evidence" value="ECO:0007669"/>
    <property type="project" value="InterPro"/>
</dbReference>
<protein>
    <submittedName>
        <fullName evidence="2">Helix-turn-helix domain-containing protein</fullName>
    </submittedName>
</protein>
<gene>
    <name evidence="2" type="ORF">G5C65_27410</name>
</gene>
<name>A0A6G4X398_9ACTN</name>
<dbReference type="InterPro" id="IPR043917">
    <property type="entry name" value="DUF5753"/>
</dbReference>
<comment type="caution">
    <text evidence="2">The sequence shown here is derived from an EMBL/GenBank/DDBJ whole genome shotgun (WGS) entry which is preliminary data.</text>
</comment>
<feature type="domain" description="HTH cro/C1-type" evidence="1">
    <location>
        <begin position="21"/>
        <end position="76"/>
    </location>
</feature>
<evidence type="ECO:0000259" key="1">
    <source>
        <dbReference type="SMART" id="SM00530"/>
    </source>
</evidence>
<proteinExistence type="predicted"/>
<dbReference type="SUPFAM" id="SSF47413">
    <property type="entry name" value="lambda repressor-like DNA-binding domains"/>
    <property type="match status" value="1"/>
</dbReference>